<reference evidence="10" key="1">
    <citation type="submission" date="2021-11" db="EMBL/GenBank/DDBJ databases">
        <title>Vibrio ZSDE26 sp. nov. and Vibrio ZSDZ34 sp. nov., isolated from coastal seawater in Qingdao.</title>
        <authorList>
            <person name="Zhang P."/>
        </authorList>
    </citation>
    <scope>NUCLEOTIDE SEQUENCE</scope>
    <source>
        <strain evidence="10">ZSDZ34</strain>
    </source>
</reference>
<evidence type="ECO:0000256" key="5">
    <source>
        <dbReference type="ARBA" id="ARBA00022692"/>
    </source>
</evidence>
<feature type="transmembrane region" description="Helical" evidence="9">
    <location>
        <begin position="6"/>
        <end position="24"/>
    </location>
</feature>
<evidence type="ECO:0000313" key="10">
    <source>
        <dbReference type="EMBL" id="MCJ2377876.1"/>
    </source>
</evidence>
<dbReference type="AlphaFoldDB" id="A0A9X2AX17"/>
<evidence type="ECO:0000313" key="11">
    <source>
        <dbReference type="Proteomes" id="UP001139488"/>
    </source>
</evidence>
<evidence type="ECO:0000256" key="8">
    <source>
        <dbReference type="ARBA" id="ARBA00035655"/>
    </source>
</evidence>
<feature type="transmembrane region" description="Helical" evidence="9">
    <location>
        <begin position="64"/>
        <end position="86"/>
    </location>
</feature>
<dbReference type="InterPro" id="IPR007272">
    <property type="entry name" value="Sulf_transp_TsuA/YedE"/>
</dbReference>
<feature type="transmembrane region" description="Helical" evidence="9">
    <location>
        <begin position="241"/>
        <end position="260"/>
    </location>
</feature>
<evidence type="ECO:0000256" key="2">
    <source>
        <dbReference type="ARBA" id="ARBA00022448"/>
    </source>
</evidence>
<evidence type="ECO:0000256" key="6">
    <source>
        <dbReference type="ARBA" id="ARBA00022989"/>
    </source>
</evidence>
<evidence type="ECO:0000256" key="3">
    <source>
        <dbReference type="ARBA" id="ARBA00022475"/>
    </source>
</evidence>
<keyword evidence="4" id="KW-0997">Cell inner membrane</keyword>
<feature type="transmembrane region" description="Helical" evidence="9">
    <location>
        <begin position="98"/>
        <end position="119"/>
    </location>
</feature>
<feature type="transmembrane region" description="Helical" evidence="9">
    <location>
        <begin position="36"/>
        <end position="58"/>
    </location>
</feature>
<keyword evidence="7 9" id="KW-0472">Membrane</keyword>
<sequence length="307" mass="32556">MLLLSLLFIAIIGFLAQTTGLCMVRGVKEAISGKPVFLISILLSGSLMWLAIGAAHFLGQPVTYATQFPTMMSALGGLIFGFGAAFNGGCGVSTISRFARGQVMMAATILGWLASWLLFSELLVGSAGKQYQLSAVAHMGTLITLSVILLIVAFKSDASTRTLWLSMLGIGAMAGLVFIYEPHWTPSGLLKSIGVSVWNGHDDSWPRVERFYLFVGLVLGMVIAAVITKSFKFELASVMRLFKHFMAGMLMGVGAVMAGGGNDSQLLVALPALSLAGLVATLCIVIGIYIGVTVQRRHSGTTLNIDE</sequence>
<feature type="transmembrane region" description="Helical" evidence="9">
    <location>
        <begin position="131"/>
        <end position="154"/>
    </location>
</feature>
<dbReference type="PANTHER" id="PTHR30574">
    <property type="entry name" value="INNER MEMBRANE PROTEIN YEDE"/>
    <property type="match status" value="1"/>
</dbReference>
<evidence type="ECO:0000256" key="7">
    <source>
        <dbReference type="ARBA" id="ARBA00023136"/>
    </source>
</evidence>
<dbReference type="RefSeq" id="WP_244358124.1">
    <property type="nucleotide sequence ID" value="NZ_JAJNNZ010000011.1"/>
</dbReference>
<evidence type="ECO:0000256" key="1">
    <source>
        <dbReference type="ARBA" id="ARBA00004429"/>
    </source>
</evidence>
<protein>
    <submittedName>
        <fullName evidence="10">YeeE/YedE family protein</fullName>
    </submittedName>
</protein>
<comment type="caution">
    <text evidence="10">The sequence shown here is derived from an EMBL/GenBank/DDBJ whole genome shotgun (WGS) entry which is preliminary data.</text>
</comment>
<dbReference type="Pfam" id="PF04143">
    <property type="entry name" value="Sulf_transp"/>
    <property type="match status" value="1"/>
</dbReference>
<keyword evidence="3" id="KW-1003">Cell membrane</keyword>
<accession>A0A9X2AX17</accession>
<evidence type="ECO:0000256" key="4">
    <source>
        <dbReference type="ARBA" id="ARBA00022519"/>
    </source>
</evidence>
<evidence type="ECO:0000256" key="9">
    <source>
        <dbReference type="SAM" id="Phobius"/>
    </source>
</evidence>
<gene>
    <name evidence="10" type="ORF">LNL84_13645</name>
</gene>
<dbReference type="PANTHER" id="PTHR30574:SF1">
    <property type="entry name" value="SULPHUR TRANSPORT DOMAIN-CONTAINING PROTEIN"/>
    <property type="match status" value="1"/>
</dbReference>
<name>A0A9X2AX17_9VIBR</name>
<comment type="subcellular location">
    <subcellularLocation>
        <location evidence="1">Cell inner membrane</location>
        <topology evidence="1">Multi-pass membrane protein</topology>
    </subcellularLocation>
</comment>
<keyword evidence="6 9" id="KW-1133">Transmembrane helix</keyword>
<organism evidence="10 11">
    <name type="scientific">Vibrio gelatinilyticus</name>
    <dbReference type="NCBI Taxonomy" id="2893468"/>
    <lineage>
        <taxon>Bacteria</taxon>
        <taxon>Pseudomonadati</taxon>
        <taxon>Pseudomonadota</taxon>
        <taxon>Gammaproteobacteria</taxon>
        <taxon>Vibrionales</taxon>
        <taxon>Vibrionaceae</taxon>
        <taxon>Vibrio</taxon>
    </lineage>
</organism>
<dbReference type="Proteomes" id="UP001139488">
    <property type="component" value="Unassembled WGS sequence"/>
</dbReference>
<keyword evidence="11" id="KW-1185">Reference proteome</keyword>
<dbReference type="EMBL" id="JAJNNZ010000011">
    <property type="protein sequence ID" value="MCJ2377876.1"/>
    <property type="molecule type" value="Genomic_DNA"/>
</dbReference>
<keyword evidence="5 9" id="KW-0812">Transmembrane</keyword>
<comment type="similarity">
    <text evidence="8">Belongs to the TsuA/YedE (TC 9.B.102) family.</text>
</comment>
<feature type="transmembrane region" description="Helical" evidence="9">
    <location>
        <begin position="163"/>
        <end position="180"/>
    </location>
</feature>
<feature type="transmembrane region" description="Helical" evidence="9">
    <location>
        <begin position="266"/>
        <end position="292"/>
    </location>
</feature>
<feature type="transmembrane region" description="Helical" evidence="9">
    <location>
        <begin position="211"/>
        <end position="229"/>
    </location>
</feature>
<keyword evidence="2" id="KW-0813">Transport</keyword>
<proteinExistence type="inferred from homology"/>
<dbReference type="GO" id="GO:0005886">
    <property type="term" value="C:plasma membrane"/>
    <property type="evidence" value="ECO:0007669"/>
    <property type="project" value="UniProtKB-SubCell"/>
</dbReference>